<evidence type="ECO:0000256" key="1">
    <source>
        <dbReference type="SAM" id="Coils"/>
    </source>
</evidence>
<sequence length="1834" mass="207657">MWWDVGKRNIQQLTKQYTAKLSKNYHTIKRDICNTIEQLEVVANGNPVVERQLSEKRDMLENLVKTEARGTAIRARHRLLNENDAPTSYFFELEKHKDCQNILLRDLPQLSADQKEKCDSDLTFDELSKAVKLLSRGKTPGINGLLCEFYKQFWKVLGKDLYDVFSASLEDGVLSLSCRRAVISLLPKNGNNNLLSNWRPVSLLCTDYKIFTKALSLRLRDALDEIIHIDQSYCIPGRRIFDNISLVRDIISYSNINNVPLAIVALDQQKAFDRVHHNFLFKTLQAFGFGEAFIKHIKLIYSGAQSLIRVNSTLTNPVNFLRGIRQGDSLSGQLYSIVIETLLNKIRKESGMQGFKTHNSNNNPTHLTAYADDVSFFITHNDDFLKLSKWIHIYEEASNSKINLNKSNGLWAGGWKTRTDKPLSITWNNEGLKVFGTFLGNSDAYMAQNWDGITDKVKSKLEWWGRFSPKMSYRDEHVSPVLNRLWESGNEMEKLCIISKVNAEVLDNVTFHSETLSEELLSVTKIFDQMKQYKTGREARKKKEKEEAVQIEKQQLLDQANHSYQSTLTMIEVTDKATEDANNIVKNAKQLANDYGLTNEEMLEKAEMKLTTVKNTSTETKKIIGEAKSTLSKMTQFVKLNNALYDVQESDKKMKEYVKQIKSSSETAIAQAREAEWLGTNVIEKVNTLKMKDEAKSIVKKARNVATSVIQDAESASDSALELENLFDRMNIIADSVMTSEVKSLITELKQSSKDGRQAAKKANDHSDTIDNLLARDDIQHMKNAILETEKAINNAETESVNMKKLLAKSTELKGQVEIFIQKHSLAVTAKARTDEAKHIVDDLREQLKETAVIIIKARDMLSQESVSCEHIFQVSVEEQRKENSIHVSNWETDLKEAERKQKEASELLEEAIQSVDQTTHAAQQINRNYRSKGSVDPTNEKVNLEKAFEKTQSSVGKARHVGDEAKTLATQIVNQISECRTQRAADGTLLKARDLAQVISTELDIANSISTDANEIVVKLLSSIENIATVTDELKSSDRKGKENAATLQKLMTDIKDRISTTERTRNYDELDLLKQSITSLNEWMKKIDEEVEDLKETNKNSRKTVDDIMKHVAAHNKAETVTKTYPVIEEVKRFAMEIREKCKTSSQSVTNTNLAAEQCGADTDEAKRVIQEAQDAAQDTNNRISAVLSSVDDIEKAIDDLIATFKNSDKTDHDVTKYKEALDKCVDNTKHCFEKVNEGIKKSDTIIKDMDFKNTKHWILKKFVSPNKDILCIIRAHSCVLEHVDVTCTTNNDLIDTAIGEYEELLSNVITLEPQNVTLERSILVAVPYMPQMRMRGFEVLVKSMGQNGEWNVVATNSTERKFEKYQGLLFAEVNVKNLSTFVVVLRIVKDCQSIGKTCVTVMSSIDPNVSVTYEKGTFPCPTDATLQVIPTNIQPHQMETLGKQVSKASPVLHLSHGRKLDKPLTATLPMKMFSQYTKADKEDEKKIGGNRSGLKMNGKHSLVGKSQRKEVAGPNNHGETVVLVKNRGTSWQMPKTDIQHVNKGSVTVTIPEGYNIVLAMEMREGSSMLPPKAAAELEKCRFVNLVKVILHHFTEDKSRIVVQVAPADQCDEIMSQLEEKGFEGPPLPSDAVEIRERQLFNVKFRNNIQLTHQEAKHSITFYAALSNYIELFVKEVDPYRNFNGDFHRGVAEFSKKDNDQSKLYVDPAEVENEWTYMTELPVALPKLPQMTRERTRVKTASAGPLNNVCLQDLAKELGREFEALATYLSIDPPQLQRIKAQNPNNTQQQIFEMLVTWRNKTKRSENKMAILTKALRSCDRVDLAETLEAEK</sequence>
<dbReference type="PANTHER" id="PTHR19446">
    <property type="entry name" value="REVERSE TRANSCRIPTASES"/>
    <property type="match status" value="1"/>
</dbReference>
<feature type="coiled-coil region" evidence="1">
    <location>
        <begin position="888"/>
        <end position="929"/>
    </location>
</feature>
<evidence type="ECO:0000313" key="5">
    <source>
        <dbReference type="Proteomes" id="UP000694865"/>
    </source>
</evidence>
<feature type="region of interest" description="Disordered" evidence="2">
    <location>
        <begin position="1482"/>
        <end position="1502"/>
    </location>
</feature>
<dbReference type="PROSITE" id="PS50878">
    <property type="entry name" value="RT_POL"/>
    <property type="match status" value="1"/>
</dbReference>
<feature type="domain" description="Death" evidence="3">
    <location>
        <begin position="1749"/>
        <end position="1834"/>
    </location>
</feature>
<proteinExistence type="predicted"/>
<dbReference type="GeneID" id="100370091"/>
<feature type="domain" description="Reverse transcriptase" evidence="4">
    <location>
        <begin position="167"/>
        <end position="439"/>
    </location>
</feature>
<evidence type="ECO:0000313" key="6">
    <source>
        <dbReference type="RefSeq" id="XP_002742218.2"/>
    </source>
</evidence>
<dbReference type="Proteomes" id="UP000694865">
    <property type="component" value="Unplaced"/>
</dbReference>
<keyword evidence="5" id="KW-1185">Reference proteome</keyword>
<dbReference type="SMART" id="SM00005">
    <property type="entry name" value="DEATH"/>
    <property type="match status" value="1"/>
</dbReference>
<keyword evidence="1" id="KW-0175">Coiled coil</keyword>
<dbReference type="SUPFAM" id="SSF47986">
    <property type="entry name" value="DEATH domain"/>
    <property type="match status" value="1"/>
</dbReference>
<evidence type="ECO:0000259" key="3">
    <source>
        <dbReference type="PROSITE" id="PS50017"/>
    </source>
</evidence>
<dbReference type="RefSeq" id="XP_002742218.2">
    <property type="nucleotide sequence ID" value="XM_002742172.2"/>
</dbReference>
<dbReference type="InterPro" id="IPR000488">
    <property type="entry name" value="Death_dom"/>
</dbReference>
<name>A0ABM0H1M9_SACKO</name>
<evidence type="ECO:0000259" key="4">
    <source>
        <dbReference type="PROSITE" id="PS50878"/>
    </source>
</evidence>
<gene>
    <name evidence="6" type="primary">LOC100370091</name>
</gene>
<evidence type="ECO:0000256" key="2">
    <source>
        <dbReference type="SAM" id="MobiDB-lite"/>
    </source>
</evidence>
<protein>
    <submittedName>
        <fullName evidence="6">Uncharacterized protein LOC100370091</fullName>
    </submittedName>
</protein>
<dbReference type="PROSITE" id="PS50017">
    <property type="entry name" value="DEATH_DOMAIN"/>
    <property type="match status" value="1"/>
</dbReference>
<dbReference type="InterPro" id="IPR000477">
    <property type="entry name" value="RT_dom"/>
</dbReference>
<dbReference type="CDD" id="cd01650">
    <property type="entry name" value="RT_nLTR_like"/>
    <property type="match status" value="1"/>
</dbReference>
<dbReference type="InterPro" id="IPR011029">
    <property type="entry name" value="DEATH-like_dom_sf"/>
</dbReference>
<organism evidence="5 6">
    <name type="scientific">Saccoglossus kowalevskii</name>
    <name type="common">Acorn worm</name>
    <dbReference type="NCBI Taxonomy" id="10224"/>
    <lineage>
        <taxon>Eukaryota</taxon>
        <taxon>Metazoa</taxon>
        <taxon>Hemichordata</taxon>
        <taxon>Enteropneusta</taxon>
        <taxon>Harrimaniidae</taxon>
        <taxon>Saccoglossus</taxon>
    </lineage>
</organism>
<dbReference type="Pfam" id="PF00078">
    <property type="entry name" value="RVT_1"/>
    <property type="match status" value="1"/>
</dbReference>
<accession>A0ABM0H1M9</accession>
<dbReference type="Pfam" id="PF00531">
    <property type="entry name" value="Death"/>
    <property type="match status" value="1"/>
</dbReference>
<dbReference type="Gene3D" id="2.60.220.30">
    <property type="match status" value="2"/>
</dbReference>
<reference evidence="6" key="1">
    <citation type="submission" date="2025-08" db="UniProtKB">
        <authorList>
            <consortium name="RefSeq"/>
        </authorList>
    </citation>
    <scope>IDENTIFICATION</scope>
    <source>
        <tissue evidence="6">Testes</tissue>
    </source>
</reference>
<dbReference type="Gene3D" id="1.10.533.10">
    <property type="entry name" value="Death Domain, Fas"/>
    <property type="match status" value="1"/>
</dbReference>